<dbReference type="AlphaFoldDB" id="A0A0F9N3D3"/>
<dbReference type="InterPro" id="IPR025306">
    <property type="entry name" value="Zn-bnd_dom_prob"/>
</dbReference>
<comment type="caution">
    <text evidence="2">The sequence shown here is derived from an EMBL/GenBank/DDBJ whole genome shotgun (WGS) entry which is preliminary data.</text>
</comment>
<gene>
    <name evidence="2" type="ORF">LCGC14_1016080</name>
</gene>
<reference evidence="2" key="1">
    <citation type="journal article" date="2015" name="Nature">
        <title>Complex archaea that bridge the gap between prokaryotes and eukaryotes.</title>
        <authorList>
            <person name="Spang A."/>
            <person name="Saw J.H."/>
            <person name="Jorgensen S.L."/>
            <person name="Zaremba-Niedzwiedzka K."/>
            <person name="Martijn J."/>
            <person name="Lind A.E."/>
            <person name="van Eijk R."/>
            <person name="Schleper C."/>
            <person name="Guy L."/>
            <person name="Ettema T.J."/>
        </authorList>
    </citation>
    <scope>NUCLEOTIDE SEQUENCE</scope>
</reference>
<name>A0A0F9N3D3_9ZZZZ</name>
<evidence type="ECO:0000313" key="2">
    <source>
        <dbReference type="EMBL" id="KKN12484.1"/>
    </source>
</evidence>
<organism evidence="2">
    <name type="scientific">marine sediment metagenome</name>
    <dbReference type="NCBI Taxonomy" id="412755"/>
    <lineage>
        <taxon>unclassified sequences</taxon>
        <taxon>metagenomes</taxon>
        <taxon>ecological metagenomes</taxon>
    </lineage>
</organism>
<protein>
    <recommendedName>
        <fullName evidence="1">Probable zinc-binding domain-containing protein</fullName>
    </recommendedName>
</protein>
<sequence>MCYAQQDVELKIRNLLVAAYHEIRGNGHDQVRRASDIQTLPAIESDLKIRCQQCDQFFEFTMAEQTFYQIMGYMGTPHRCTGCRSNGILY</sequence>
<proteinExistence type="predicted"/>
<evidence type="ECO:0000259" key="1">
    <source>
        <dbReference type="Pfam" id="PF13451"/>
    </source>
</evidence>
<feature type="domain" description="Probable zinc-binding" evidence="1">
    <location>
        <begin position="46"/>
        <end position="86"/>
    </location>
</feature>
<accession>A0A0F9N3D3</accession>
<dbReference type="EMBL" id="LAZR01004029">
    <property type="protein sequence ID" value="KKN12484.1"/>
    <property type="molecule type" value="Genomic_DNA"/>
</dbReference>
<dbReference type="Pfam" id="PF13451">
    <property type="entry name" value="zf_Tbcl"/>
    <property type="match status" value="1"/>
</dbReference>